<evidence type="ECO:0000256" key="2">
    <source>
        <dbReference type="ARBA" id="ARBA00023002"/>
    </source>
</evidence>
<gene>
    <name evidence="3" type="ORF">FA047_00090</name>
</gene>
<dbReference type="AlphaFoldDB" id="A0A4U1CL80"/>
<sequence length="265" mass="28398">MSLEINLDGKVALVTGVTSGIGLGIARMLAKAGAVVVGCAEHETDSAEARGFIAAVEAEHGKAIYLKADLTDPKAPEHLVKSVAEISGGHIDILVSNAGRNFFEGALACSEEQWQENLDLNLSAHWRLAKHCKPYLEKDNGVIIIMTSNHAYASIPGCFPYNVAKTALTGLVRSLAIEWGPAIRIVGIAPGFIDTPGNQPWFDSFEDSEQERKRTVDLHPVKKLGTVEEIGGWCAFLASEYASFASGTTYLIDGGRSALMQDNSQ</sequence>
<dbReference type="OrthoDB" id="597477at2"/>
<dbReference type="RefSeq" id="WP_136833959.1">
    <property type="nucleotide sequence ID" value="NZ_SWBQ01000001.1"/>
</dbReference>
<dbReference type="GO" id="GO:0016491">
    <property type="term" value="F:oxidoreductase activity"/>
    <property type="evidence" value="ECO:0007669"/>
    <property type="project" value="UniProtKB-KW"/>
</dbReference>
<dbReference type="PROSITE" id="PS00061">
    <property type="entry name" value="ADH_SHORT"/>
    <property type="match status" value="1"/>
</dbReference>
<name>A0A4U1CL80_9SPHI</name>
<comment type="similarity">
    <text evidence="1">Belongs to the short-chain dehydrogenases/reductases (SDR) family.</text>
</comment>
<dbReference type="PRINTS" id="PR00080">
    <property type="entry name" value="SDRFAMILY"/>
</dbReference>
<dbReference type="PANTHER" id="PTHR43639:SF1">
    <property type="entry name" value="SHORT-CHAIN DEHYDROGENASE_REDUCTASE FAMILY PROTEIN"/>
    <property type="match status" value="1"/>
</dbReference>
<accession>A0A4U1CL80</accession>
<dbReference type="Pfam" id="PF13561">
    <property type="entry name" value="adh_short_C2"/>
    <property type="match status" value="1"/>
</dbReference>
<keyword evidence="2" id="KW-0560">Oxidoreductase</keyword>
<dbReference type="Gene3D" id="3.40.50.720">
    <property type="entry name" value="NAD(P)-binding Rossmann-like Domain"/>
    <property type="match status" value="1"/>
</dbReference>
<evidence type="ECO:0000313" key="4">
    <source>
        <dbReference type="Proteomes" id="UP000307244"/>
    </source>
</evidence>
<dbReference type="PANTHER" id="PTHR43639">
    <property type="entry name" value="OXIDOREDUCTASE, SHORT-CHAIN DEHYDROGENASE/REDUCTASE FAMILY (AFU_ORTHOLOGUE AFUA_5G02870)"/>
    <property type="match status" value="1"/>
</dbReference>
<dbReference type="PRINTS" id="PR00081">
    <property type="entry name" value="GDHRDH"/>
</dbReference>
<dbReference type="InterPro" id="IPR002347">
    <property type="entry name" value="SDR_fam"/>
</dbReference>
<reference evidence="3 4" key="1">
    <citation type="submission" date="2019-04" db="EMBL/GenBank/DDBJ databases">
        <title>Pedobacter sp. RP-3-15 sp. nov., isolated from Arctic soil.</title>
        <authorList>
            <person name="Dahal R.H."/>
            <person name="Kim D.-U."/>
        </authorList>
    </citation>
    <scope>NUCLEOTIDE SEQUENCE [LARGE SCALE GENOMIC DNA]</scope>
    <source>
        <strain evidence="3 4">RP-3-15</strain>
    </source>
</reference>
<dbReference type="EMBL" id="SWBQ01000001">
    <property type="protein sequence ID" value="TKC08537.1"/>
    <property type="molecule type" value="Genomic_DNA"/>
</dbReference>
<evidence type="ECO:0000256" key="1">
    <source>
        <dbReference type="ARBA" id="ARBA00006484"/>
    </source>
</evidence>
<protein>
    <submittedName>
        <fullName evidence="3">SDR family oxidoreductase</fullName>
    </submittedName>
</protein>
<organism evidence="3 4">
    <name type="scientific">Pedobacter frigoris</name>
    <dbReference type="NCBI Taxonomy" id="2571272"/>
    <lineage>
        <taxon>Bacteria</taxon>
        <taxon>Pseudomonadati</taxon>
        <taxon>Bacteroidota</taxon>
        <taxon>Sphingobacteriia</taxon>
        <taxon>Sphingobacteriales</taxon>
        <taxon>Sphingobacteriaceae</taxon>
        <taxon>Pedobacter</taxon>
    </lineage>
</organism>
<dbReference type="CDD" id="cd05233">
    <property type="entry name" value="SDR_c"/>
    <property type="match status" value="1"/>
</dbReference>
<dbReference type="SUPFAM" id="SSF51735">
    <property type="entry name" value="NAD(P)-binding Rossmann-fold domains"/>
    <property type="match status" value="1"/>
</dbReference>
<dbReference type="InterPro" id="IPR036291">
    <property type="entry name" value="NAD(P)-bd_dom_sf"/>
</dbReference>
<dbReference type="InterPro" id="IPR020904">
    <property type="entry name" value="Sc_DH/Rdtase_CS"/>
</dbReference>
<comment type="caution">
    <text evidence="3">The sequence shown here is derived from an EMBL/GenBank/DDBJ whole genome shotgun (WGS) entry which is preliminary data.</text>
</comment>
<dbReference type="FunFam" id="3.40.50.720:FF:000084">
    <property type="entry name" value="Short-chain dehydrogenase reductase"/>
    <property type="match status" value="1"/>
</dbReference>
<evidence type="ECO:0000313" key="3">
    <source>
        <dbReference type="EMBL" id="TKC08537.1"/>
    </source>
</evidence>
<keyword evidence="4" id="KW-1185">Reference proteome</keyword>
<proteinExistence type="inferred from homology"/>
<dbReference type="Proteomes" id="UP000307244">
    <property type="component" value="Unassembled WGS sequence"/>
</dbReference>